<gene>
    <name evidence="1" type="ORF">C8N26_2387</name>
</gene>
<accession>A0A420DYZ3</accession>
<proteinExistence type="predicted"/>
<keyword evidence="2" id="KW-1185">Reference proteome</keyword>
<organism evidence="1 2">
    <name type="scientific">Tenacibaculum lutimaris</name>
    <dbReference type="NCBI Taxonomy" id="285258"/>
    <lineage>
        <taxon>Bacteria</taxon>
        <taxon>Pseudomonadati</taxon>
        <taxon>Bacteroidota</taxon>
        <taxon>Flavobacteriia</taxon>
        <taxon>Flavobacteriales</taxon>
        <taxon>Flavobacteriaceae</taxon>
        <taxon>Tenacibaculum</taxon>
    </lineage>
</organism>
<dbReference type="AlphaFoldDB" id="A0A420DYZ3"/>
<evidence type="ECO:0000313" key="2">
    <source>
        <dbReference type="Proteomes" id="UP000285780"/>
    </source>
</evidence>
<comment type="caution">
    <text evidence="1">The sequence shown here is derived from an EMBL/GenBank/DDBJ whole genome shotgun (WGS) entry which is preliminary data.</text>
</comment>
<sequence length="135" mass="15822">MQTRSYDCYIEVTDIKGYRQVNEDFTAVILDQETNCYTNMYVDNIAVSFLHSMEEEQLNAIHFFEDNQDVIISVITDYLAKTFKNPKQELGLDCINILNEHEDAICYVTYRFIDASGNKYLIKLHREKVVGFEIL</sequence>
<dbReference type="RefSeq" id="WP_028892987.1">
    <property type="nucleotide sequence ID" value="NZ_RAQM01000011.1"/>
</dbReference>
<name>A0A420DYZ3_9FLAO</name>
<reference evidence="1 2" key="1">
    <citation type="submission" date="2018-09" db="EMBL/GenBank/DDBJ databases">
        <title>Genomic Encyclopedia of Archaeal and Bacterial Type Strains, Phase II (KMG-II): from individual species to whole genera.</title>
        <authorList>
            <person name="Goeker M."/>
        </authorList>
    </citation>
    <scope>NUCLEOTIDE SEQUENCE [LARGE SCALE GENOMIC DNA]</scope>
    <source>
        <strain evidence="1 2">DSM 16505</strain>
    </source>
</reference>
<dbReference type="EMBL" id="RAQM01000011">
    <property type="protein sequence ID" value="RKF03013.1"/>
    <property type="molecule type" value="Genomic_DNA"/>
</dbReference>
<protein>
    <submittedName>
        <fullName evidence="1">Uncharacterized protein</fullName>
    </submittedName>
</protein>
<dbReference type="Proteomes" id="UP000285780">
    <property type="component" value="Unassembled WGS sequence"/>
</dbReference>
<evidence type="ECO:0000313" key="1">
    <source>
        <dbReference type="EMBL" id="RKF03013.1"/>
    </source>
</evidence>